<dbReference type="AlphaFoldDB" id="A0A931FXZ1"/>
<dbReference type="Pfam" id="PF06224">
    <property type="entry name" value="AlkZ-like"/>
    <property type="match status" value="1"/>
</dbReference>
<protein>
    <submittedName>
        <fullName evidence="1">AlkZ family DNA glycosylase</fullName>
    </submittedName>
</protein>
<comment type="caution">
    <text evidence="1">The sequence shown here is derived from an EMBL/GenBank/DDBJ whole genome shotgun (WGS) entry which is preliminary data.</text>
</comment>
<dbReference type="RefSeq" id="WP_196414836.1">
    <property type="nucleotide sequence ID" value="NZ_JADQTO010000007.1"/>
</dbReference>
<evidence type="ECO:0000313" key="2">
    <source>
        <dbReference type="Proteomes" id="UP000598146"/>
    </source>
</evidence>
<dbReference type="PANTHER" id="PTHR38479:SF2">
    <property type="entry name" value="WINGED HELIX DNA-BINDING DOMAIN-CONTAINING PROTEIN"/>
    <property type="match status" value="1"/>
</dbReference>
<organism evidence="1 2">
    <name type="scientific">Actinoplanes aureus</name>
    <dbReference type="NCBI Taxonomy" id="2792083"/>
    <lineage>
        <taxon>Bacteria</taxon>
        <taxon>Bacillati</taxon>
        <taxon>Actinomycetota</taxon>
        <taxon>Actinomycetes</taxon>
        <taxon>Micromonosporales</taxon>
        <taxon>Micromonosporaceae</taxon>
        <taxon>Actinoplanes</taxon>
    </lineage>
</organism>
<dbReference type="Proteomes" id="UP000598146">
    <property type="component" value="Unassembled WGS sequence"/>
</dbReference>
<dbReference type="InterPro" id="IPR009351">
    <property type="entry name" value="AlkZ-like"/>
</dbReference>
<reference evidence="1" key="1">
    <citation type="submission" date="2020-11" db="EMBL/GenBank/DDBJ databases">
        <title>Isolation and identification of active actinomycetes.</title>
        <authorList>
            <person name="Sun X."/>
        </authorList>
    </citation>
    <scope>NUCLEOTIDE SEQUENCE</scope>
    <source>
        <strain evidence="1">NEAU-A11</strain>
    </source>
</reference>
<gene>
    <name evidence="1" type="ORF">I4J89_16350</name>
</gene>
<sequence length="372" mass="40759">MRVLTTRQLNRTYLHRQLLSERVPRRAADVVGHLVALQGQEADSPYLSLWSRMAGFRHDDLTSLLHDGGVVRSALLRGTQHLSTGDDYLWLRPTLQPALERLAGRGGRLNGVDPAEFEAVARGILADGPMTRPELSRRLIERFPGHDAQSLTYVVHLRLSLLHPPPAGTWRHRGRVLCVPAEARLGRPMAAASPEALVMRYLAAFGPASVKDLQVFAGMTRLGALFAEMRPLLRVFRDENGTDLYDLPDAPIADADDPAPVVFLPEFDNAVLGHADRARIIHPGDRPIVMPGWSIVRPTVLVDGFVAATWSMKGATLTVAPFRPLGAAARAAVEEEGARLVEFVAPDAAGEAEIRWTDGSTVGADFDRSWRP</sequence>
<evidence type="ECO:0000313" key="1">
    <source>
        <dbReference type="EMBL" id="MBG0563025.1"/>
    </source>
</evidence>
<keyword evidence="2" id="KW-1185">Reference proteome</keyword>
<dbReference type="EMBL" id="JADQTO010000007">
    <property type="protein sequence ID" value="MBG0563025.1"/>
    <property type="molecule type" value="Genomic_DNA"/>
</dbReference>
<name>A0A931FXZ1_9ACTN</name>
<proteinExistence type="predicted"/>
<accession>A0A931FXZ1</accession>
<dbReference type="PANTHER" id="PTHR38479">
    <property type="entry name" value="LMO0824 PROTEIN"/>
    <property type="match status" value="1"/>
</dbReference>